<dbReference type="GO" id="GO:0005634">
    <property type="term" value="C:nucleus"/>
    <property type="evidence" value="ECO:0007669"/>
    <property type="project" value="InterPro"/>
</dbReference>
<feature type="domain" description="Separase-like second TPR repeats region" evidence="2">
    <location>
        <begin position="292"/>
        <end position="441"/>
    </location>
</feature>
<evidence type="ECO:0000259" key="1">
    <source>
        <dbReference type="Pfam" id="PF25110"/>
    </source>
</evidence>
<dbReference type="InterPro" id="IPR056933">
    <property type="entry name" value="TPR_ESP1"/>
</dbReference>
<protein>
    <recommendedName>
        <fullName evidence="5">Separase</fullName>
    </recommendedName>
</protein>
<dbReference type="InterPro" id="IPR056932">
    <property type="entry name" value="TPR_ESP1_2nd"/>
</dbReference>
<gene>
    <name evidence="3" type="ORF">Bca52824_023797</name>
</gene>
<organism evidence="3 4">
    <name type="scientific">Brassica carinata</name>
    <name type="common">Ethiopian mustard</name>
    <name type="synonym">Abyssinian cabbage</name>
    <dbReference type="NCBI Taxonomy" id="52824"/>
    <lineage>
        <taxon>Eukaryota</taxon>
        <taxon>Viridiplantae</taxon>
        <taxon>Streptophyta</taxon>
        <taxon>Embryophyta</taxon>
        <taxon>Tracheophyta</taxon>
        <taxon>Spermatophyta</taxon>
        <taxon>Magnoliopsida</taxon>
        <taxon>eudicotyledons</taxon>
        <taxon>Gunneridae</taxon>
        <taxon>Pentapetalae</taxon>
        <taxon>rosids</taxon>
        <taxon>malvids</taxon>
        <taxon>Brassicales</taxon>
        <taxon>Brassicaceae</taxon>
        <taxon>Brassiceae</taxon>
        <taxon>Brassica</taxon>
    </lineage>
</organism>
<keyword evidence="4" id="KW-1185">Reference proteome</keyword>
<sequence>MKSDTAAHILSQIKSSDAGEVLSSISEHLGPILDLLTCREDERARANRSITKRFLPFIKKSVSLLHERLSLITSPESSPPGDLFRAYDFCLECYEMVSRHPTAVQARRLALIHSYQRWGWYTHAYNDGFRVLEQLDEPESYSRAFLFLPLAKPGCGQGSLARVLLKVVASIVSSVAMSRDMEENQYLRVCSLLCEIKPWLRYLDGNAPEKFLKLILSDMEKCALSIVRESVRFDEGFVHSFCISTLNEYSVSSLPKCHLYKVTYTISQSHFLYLLCTDCSVSYPVLSAGAFLSVEDEANWLDLLALVSYYAHKCMLAGDRVSKQLNNIAAVFLEAIPQANVVLRLYSAGVSVNEFKETLGLEGLLGDDNLWKSIVSLLGMIDHYPDDKTTLSDVKKINTQVQTNVNCYHKGAMEYTIPYVDALRFLCQPLASLINFENKKMVSETEFACYIDRLSVIQDMFLHFYNGLGFLQRRWTYDKTLLNVAMAAFLISMRTQRKLEITAHLVEDVIASPWISTSDLKYLFASFHDISVAFYSSKHLKKASMAFKLCIRTVWTCVGLLSQIHVNESSPYEDCLSREAIIDFASEACSKSEFYLDVLQQHGAQEIQKLLVFILEKWSTAEGLIKKLPDLTPIIKQWVKIQSRHHETQGLAGSSTPLYSLLSFSQKISKTVTRKLLEQELLAYEEILPMSSELCREKHIKIADILLKEVFITKDLLVERARTLIWRARVIRASGTEHLKECIHYLSEAIFISGNFLNEQNNHEPLCCHQLAVAHCLRALCIQETEPDSKVNSSSFLSILCSCHVTYFSFILQKVFQDVNKSLNIWLRIKTPSHSKDSIPLENVIPLLCNVVDLLSIKGWIELQHHIYELIFRLFKWKNVKLEACVAMLWDCRRLSHALCPCPINDAVILSLSEYFGEKSESTDFWMSCLRFSKAKSIGFHLSLQSSPYETLHKLDKREDPHRADITIVDINNTASELVSSDPIPSHSSFVAASLYYDLCEKQLSCGNFHEALSYAKEAHRIRHLIFRDKFSYVEEKHIQKHNMAGKIIEITTYVINKFEVSNLKAADVWPCGKFVWDINSFYLGPWNVLQCYLESILQVGFINELIGEGVEAERFLSRGKAISCMQRLQPFVVAFSLALGNLYKRMQSFDIAAKELQSVKELLYDSGRDFSCRNCRLTVEVTLDMLLGDLSQRGYDNNTATPCQIYGLSHAESLFSTALRKLCCSAWKGCNNCTVNKKPTDNRDSKRKRRGVINFQACVTKEQNNLISEPSMRLTRSMSRSLKERGHVTYVDMHISKKRSFSDESDLVDIFDAKDTVCSICSCINKKCHQCLSNNEATRPGVVKSLISSKWQFQQRRLVCSVLSRLGMLFLPGGRDACTMQFLTGAAPVGYGFGTVI</sequence>
<evidence type="ECO:0000313" key="4">
    <source>
        <dbReference type="Proteomes" id="UP000886595"/>
    </source>
</evidence>
<accession>A0A8X7VJU5</accession>
<feature type="domain" description="Separase-like TPR repeats region" evidence="1">
    <location>
        <begin position="7"/>
        <end position="269"/>
    </location>
</feature>
<dbReference type="Proteomes" id="UP000886595">
    <property type="component" value="Unassembled WGS sequence"/>
</dbReference>
<dbReference type="EMBL" id="JAAMPC010000005">
    <property type="protein sequence ID" value="KAG2312240.1"/>
    <property type="molecule type" value="Genomic_DNA"/>
</dbReference>
<proteinExistence type="predicted"/>
<dbReference type="PANTHER" id="PTHR12792">
    <property type="entry name" value="EXTRA SPINDLE POLES 1-RELATED"/>
    <property type="match status" value="1"/>
</dbReference>
<dbReference type="GO" id="GO:0006508">
    <property type="term" value="P:proteolysis"/>
    <property type="evidence" value="ECO:0007669"/>
    <property type="project" value="InterPro"/>
</dbReference>
<dbReference type="GO" id="GO:0051307">
    <property type="term" value="P:meiotic chromosome separation"/>
    <property type="evidence" value="ECO:0007669"/>
    <property type="project" value="TreeGrafter"/>
</dbReference>
<dbReference type="InterPro" id="IPR005314">
    <property type="entry name" value="Peptidase_C50"/>
</dbReference>
<dbReference type="Pfam" id="PF25110">
    <property type="entry name" value="TPR_ESP1"/>
    <property type="match status" value="1"/>
</dbReference>
<comment type="caution">
    <text evidence="3">The sequence shown here is derived from an EMBL/GenBank/DDBJ whole genome shotgun (WGS) entry which is preliminary data.</text>
</comment>
<dbReference type="GO" id="GO:0005737">
    <property type="term" value="C:cytoplasm"/>
    <property type="evidence" value="ECO:0007669"/>
    <property type="project" value="TreeGrafter"/>
</dbReference>
<dbReference type="PANTHER" id="PTHR12792:SF0">
    <property type="entry name" value="SEPARIN"/>
    <property type="match status" value="1"/>
</dbReference>
<dbReference type="Pfam" id="PF25113">
    <property type="entry name" value="TPR_ESP1_2nd"/>
    <property type="match status" value="1"/>
</dbReference>
<evidence type="ECO:0008006" key="5">
    <source>
        <dbReference type="Google" id="ProtNLM"/>
    </source>
</evidence>
<evidence type="ECO:0000313" key="3">
    <source>
        <dbReference type="EMBL" id="KAG2312240.1"/>
    </source>
</evidence>
<dbReference type="OrthoDB" id="1087954at2759"/>
<evidence type="ECO:0000259" key="2">
    <source>
        <dbReference type="Pfam" id="PF25113"/>
    </source>
</evidence>
<dbReference type="GO" id="GO:0004197">
    <property type="term" value="F:cysteine-type endopeptidase activity"/>
    <property type="evidence" value="ECO:0007669"/>
    <property type="project" value="InterPro"/>
</dbReference>
<name>A0A8X7VJU5_BRACI</name>
<reference evidence="3 4" key="1">
    <citation type="submission" date="2020-02" db="EMBL/GenBank/DDBJ databases">
        <authorList>
            <person name="Ma Q."/>
            <person name="Huang Y."/>
            <person name="Song X."/>
            <person name="Pei D."/>
        </authorList>
    </citation>
    <scope>NUCLEOTIDE SEQUENCE [LARGE SCALE GENOMIC DNA]</scope>
    <source>
        <strain evidence="3">Sxm20200214</strain>
        <tissue evidence="3">Leaf</tissue>
    </source>
</reference>
<dbReference type="GO" id="GO:0072686">
    <property type="term" value="C:mitotic spindle"/>
    <property type="evidence" value="ECO:0007669"/>
    <property type="project" value="TreeGrafter"/>
</dbReference>